<dbReference type="GO" id="GO:0140664">
    <property type="term" value="F:ATP-dependent DNA damage sensor activity"/>
    <property type="evidence" value="ECO:0007669"/>
    <property type="project" value="InterPro"/>
</dbReference>
<feature type="compositionally biased region" description="Polar residues" evidence="5">
    <location>
        <begin position="144"/>
        <end position="167"/>
    </location>
</feature>
<feature type="compositionally biased region" description="Acidic residues" evidence="5">
    <location>
        <begin position="182"/>
        <end position="194"/>
    </location>
</feature>
<evidence type="ECO:0000313" key="7">
    <source>
        <dbReference type="EMBL" id="KAG0017392.1"/>
    </source>
</evidence>
<comment type="similarity">
    <text evidence="1">Belongs to the DNA mismatch repair MutS family.</text>
</comment>
<name>A0A9P6MYS7_9FUNG</name>
<protein>
    <submittedName>
        <fullName evidence="7">MutS protein msh5</fullName>
    </submittedName>
</protein>
<accession>A0A9P6MYS7</accession>
<dbReference type="GO" id="GO:0005524">
    <property type="term" value="F:ATP binding"/>
    <property type="evidence" value="ECO:0007669"/>
    <property type="project" value="UniProtKB-KW"/>
</dbReference>
<gene>
    <name evidence="7" type="primary">MSH5_1</name>
    <name evidence="7" type="ORF">BGZ80_008316</name>
</gene>
<dbReference type="GO" id="GO:0005634">
    <property type="term" value="C:nucleus"/>
    <property type="evidence" value="ECO:0007669"/>
    <property type="project" value="TreeGrafter"/>
</dbReference>
<keyword evidence="3" id="KW-0067">ATP-binding</keyword>
<dbReference type="InterPro" id="IPR000432">
    <property type="entry name" value="DNA_mismatch_repair_MutS_C"/>
</dbReference>
<dbReference type="Gene3D" id="3.40.50.300">
    <property type="entry name" value="P-loop containing nucleotide triphosphate hydrolases"/>
    <property type="match status" value="1"/>
</dbReference>
<keyword evidence="2" id="KW-0547">Nucleotide-binding</keyword>
<dbReference type="InterPro" id="IPR027417">
    <property type="entry name" value="P-loop_NTPase"/>
</dbReference>
<proteinExistence type="inferred from homology"/>
<evidence type="ECO:0000313" key="8">
    <source>
        <dbReference type="Proteomes" id="UP000703661"/>
    </source>
</evidence>
<dbReference type="EMBL" id="JAAAID010000447">
    <property type="protein sequence ID" value="KAG0017392.1"/>
    <property type="molecule type" value="Genomic_DNA"/>
</dbReference>
<dbReference type="PANTHER" id="PTHR11361">
    <property type="entry name" value="DNA MISMATCH REPAIR PROTEIN MUTS FAMILY MEMBER"/>
    <property type="match status" value="1"/>
</dbReference>
<feature type="region of interest" description="Disordered" evidence="5">
    <location>
        <begin position="123"/>
        <end position="203"/>
    </location>
</feature>
<organism evidence="7 8">
    <name type="scientific">Entomortierella chlamydospora</name>
    <dbReference type="NCBI Taxonomy" id="101097"/>
    <lineage>
        <taxon>Eukaryota</taxon>
        <taxon>Fungi</taxon>
        <taxon>Fungi incertae sedis</taxon>
        <taxon>Mucoromycota</taxon>
        <taxon>Mortierellomycotina</taxon>
        <taxon>Mortierellomycetes</taxon>
        <taxon>Mortierellales</taxon>
        <taxon>Mortierellaceae</taxon>
        <taxon>Entomortierella</taxon>
    </lineage>
</organism>
<evidence type="ECO:0000256" key="4">
    <source>
        <dbReference type="ARBA" id="ARBA00023125"/>
    </source>
</evidence>
<dbReference type="Pfam" id="PF00488">
    <property type="entry name" value="MutS_V"/>
    <property type="match status" value="1"/>
</dbReference>
<dbReference type="GO" id="GO:0051026">
    <property type="term" value="P:chiasma assembly"/>
    <property type="evidence" value="ECO:0007669"/>
    <property type="project" value="TreeGrafter"/>
</dbReference>
<dbReference type="Proteomes" id="UP000703661">
    <property type="component" value="Unassembled WGS sequence"/>
</dbReference>
<evidence type="ECO:0000256" key="2">
    <source>
        <dbReference type="ARBA" id="ARBA00022741"/>
    </source>
</evidence>
<dbReference type="GO" id="GO:0006298">
    <property type="term" value="P:mismatch repair"/>
    <property type="evidence" value="ECO:0007669"/>
    <property type="project" value="InterPro"/>
</dbReference>
<feature type="domain" description="DNA mismatch repair proteins mutS family" evidence="6">
    <location>
        <begin position="1"/>
        <end position="161"/>
    </location>
</feature>
<comment type="caution">
    <text evidence="7">The sequence shown here is derived from an EMBL/GenBank/DDBJ whole genome shotgun (WGS) entry which is preliminary data.</text>
</comment>
<reference evidence="7" key="1">
    <citation type="journal article" date="2020" name="Fungal Divers.">
        <title>Resolving the Mortierellaceae phylogeny through synthesis of multi-gene phylogenetics and phylogenomics.</title>
        <authorList>
            <person name="Vandepol N."/>
            <person name="Liber J."/>
            <person name="Desiro A."/>
            <person name="Na H."/>
            <person name="Kennedy M."/>
            <person name="Barry K."/>
            <person name="Grigoriev I.V."/>
            <person name="Miller A.N."/>
            <person name="O'Donnell K."/>
            <person name="Stajich J.E."/>
            <person name="Bonito G."/>
        </authorList>
    </citation>
    <scope>NUCLEOTIDE SEQUENCE</scope>
    <source>
        <strain evidence="7">NRRL 2769</strain>
    </source>
</reference>
<evidence type="ECO:0000256" key="5">
    <source>
        <dbReference type="SAM" id="MobiDB-lite"/>
    </source>
</evidence>
<dbReference type="AlphaFoldDB" id="A0A9P6MYS7"/>
<keyword evidence="8" id="KW-1185">Reference proteome</keyword>
<evidence type="ECO:0000256" key="1">
    <source>
        <dbReference type="ARBA" id="ARBA00006271"/>
    </source>
</evidence>
<dbReference type="PANTHER" id="PTHR11361:SF20">
    <property type="entry name" value="MUTS PROTEIN HOMOLOG 5"/>
    <property type="match status" value="1"/>
</dbReference>
<keyword evidence="4" id="KW-0238">DNA-binding</keyword>
<evidence type="ECO:0000256" key="3">
    <source>
        <dbReference type="ARBA" id="ARBA00022840"/>
    </source>
</evidence>
<dbReference type="GO" id="GO:0030983">
    <property type="term" value="F:mismatched DNA binding"/>
    <property type="evidence" value="ECO:0007669"/>
    <property type="project" value="InterPro"/>
</dbReference>
<dbReference type="InterPro" id="IPR045076">
    <property type="entry name" value="MutS"/>
</dbReference>
<dbReference type="SUPFAM" id="SSF52540">
    <property type="entry name" value="P-loop containing nucleoside triphosphate hydrolases"/>
    <property type="match status" value="1"/>
</dbReference>
<dbReference type="SMART" id="SM00534">
    <property type="entry name" value="MUTSac"/>
    <property type="match status" value="1"/>
</dbReference>
<evidence type="ECO:0000259" key="6">
    <source>
        <dbReference type="SMART" id="SM00534"/>
    </source>
</evidence>
<sequence>MAHIGSFVPAESAVIGLTDKILTRLQTRETVSSIKSAFMTDLQQVIVALDMATNRSLVILDEFGKGTTSTGLYLSKLFQRYETIVPMLTEHEKSMQKMYEQLTSMILSLDLDRDIIENKELTTAAPNREGSHSIHQQADFADPNGSTSDVVAINKGNTVNGKMSNIETGGKPQNREEQGELLCDDGDDGGDDDGNYGGSGNEDSWYKAIDQLLRFAAKVDRKEREAEQG</sequence>